<dbReference type="Proteomes" id="UP000182124">
    <property type="component" value="Unassembled WGS sequence"/>
</dbReference>
<organism evidence="1 2">
    <name type="scientific">Flavobacterium saliperosum</name>
    <dbReference type="NCBI Taxonomy" id="329186"/>
    <lineage>
        <taxon>Bacteria</taxon>
        <taxon>Pseudomonadati</taxon>
        <taxon>Bacteroidota</taxon>
        <taxon>Flavobacteriia</taxon>
        <taxon>Flavobacteriales</taxon>
        <taxon>Flavobacteriaceae</taxon>
        <taxon>Flavobacterium</taxon>
    </lineage>
</organism>
<evidence type="ECO:0000313" key="2">
    <source>
        <dbReference type="Proteomes" id="UP000182124"/>
    </source>
</evidence>
<dbReference type="InterPro" id="IPR017647">
    <property type="entry name" value="Dnd_assoc_3"/>
</dbReference>
<gene>
    <name evidence="1" type="ORF">SAMN02927925_00136</name>
</gene>
<name>A0A1G4V2P2_9FLAO</name>
<protein>
    <submittedName>
        <fullName evidence="1">DNA phosphorothioation-dependent restriction protein DptF</fullName>
    </submittedName>
</protein>
<dbReference type="NCBIfam" id="TIGR03238">
    <property type="entry name" value="dnd_assoc_3"/>
    <property type="match status" value="1"/>
</dbReference>
<proteinExistence type="predicted"/>
<reference evidence="1 2" key="1">
    <citation type="submission" date="2016-10" db="EMBL/GenBank/DDBJ databases">
        <authorList>
            <person name="de Groot N.N."/>
        </authorList>
    </citation>
    <scope>NUCLEOTIDE SEQUENCE [LARGE SCALE GENOMIC DNA]</scope>
    <source>
        <strain evidence="1 2">CGMCC 1.3801</strain>
    </source>
</reference>
<dbReference type="STRING" id="329186.SAMN02927925_00136"/>
<dbReference type="eggNOG" id="COG0433">
    <property type="taxonomic scope" value="Bacteria"/>
</dbReference>
<sequence length="580" mass="67094">MTINLFLEELQKLRESSKYAVAQGTYSNLNGFKKYLHIEREVEKKLKKIITKASQKTTAQLLLVCGNVGDGKSHILSHLHDELKSEISQFTIHNDATESHNPHESSNQTLYKLLQGFKDENLKTSHDKIILAINLGTLSKFIEEFGTEYTQLKEYIAFNKILDTDVVHNDDFIEASPFHHVNFTDYHLYSLTAEGAISEIITTLFERIVANNDANTLYKAYVSYKESLDEGLYCPILYNYEFLFNDNNRKIIAQLIIKAIIKSKEIVSLRTLLNFIYDLIVPIDLASLNDNDYFKRIENFSSAEYLSNLLPNYIFEHPELSSLFEKIERLDPCLTRNAETDEVLLSLINASNPVPLFADHIAANYIDTIQSRLANTLIVKSTLSRFFIRLNYFSNYYDQDSLKEVDYEEYLVWLYHYNNNNPAYIQKIYGLVEVAARNWNGDAKSNGKVIINVGKKQTKYRVFKDFDPIPDLKLNPKNSDDILHKFTQEFSLAYKISQEKESLKIHVDYSLFKTLKMVSKGYRPNKKDNNNFIYFVNAITTLTNQNNHKASLYIDEINIGKAVDYQFSKNPFGGYTFQVL</sequence>
<dbReference type="EMBL" id="FMTY01000001">
    <property type="protein sequence ID" value="SCX00285.1"/>
    <property type="molecule type" value="Genomic_DNA"/>
</dbReference>
<evidence type="ECO:0000313" key="1">
    <source>
        <dbReference type="EMBL" id="SCX00285.1"/>
    </source>
</evidence>
<dbReference type="AlphaFoldDB" id="A0A1G4V2P2"/>
<dbReference type="RefSeq" id="WP_023575220.1">
    <property type="nucleotide sequence ID" value="NZ_FMTY01000001.1"/>
</dbReference>
<accession>A0A1G4V2P2</accession>